<accession>A0A2N5UJ65</accession>
<comment type="caution">
    <text evidence="1">The sequence shown here is derived from an EMBL/GenBank/DDBJ whole genome shotgun (WGS) entry which is preliminary data.</text>
</comment>
<dbReference type="EMBL" id="PGCI01000137">
    <property type="protein sequence ID" value="PLW37800.1"/>
    <property type="molecule type" value="Genomic_DNA"/>
</dbReference>
<organism evidence="1 2">
    <name type="scientific">Puccinia coronata f. sp. avenae</name>
    <dbReference type="NCBI Taxonomy" id="200324"/>
    <lineage>
        <taxon>Eukaryota</taxon>
        <taxon>Fungi</taxon>
        <taxon>Dikarya</taxon>
        <taxon>Basidiomycota</taxon>
        <taxon>Pucciniomycotina</taxon>
        <taxon>Pucciniomycetes</taxon>
        <taxon>Pucciniales</taxon>
        <taxon>Pucciniaceae</taxon>
        <taxon>Puccinia</taxon>
    </lineage>
</organism>
<sequence>MAGSIPVIEVCTLMTGLLSVIKVQILMTGIEPVIEDTPMTGSIPVIEVFTSMTGSLLAIEARKTDGRGLIAARPKGVRTPIRTPKKNSVQPLHAASERRAEAARPSLQAARHSHAFNRLIWRATLPDRRAEPARLSGGRAKPARPSDRRAGFARLSAHVSLSIREAYVSRAIGATVNVAPIARLTNPPPSSTTQIRKQLTGHARQTLNVPDPTIKSP</sequence>
<dbReference type="AlphaFoldDB" id="A0A2N5UJ65"/>
<name>A0A2N5UJ65_9BASI</name>
<gene>
    <name evidence="1" type="ORF">PCASD_11295</name>
</gene>
<reference evidence="1 2" key="1">
    <citation type="submission" date="2017-11" db="EMBL/GenBank/DDBJ databases">
        <title>De novo assembly and phasing of dikaryotic genomes from two isolates of Puccinia coronata f. sp. avenae, the causal agent of oat crown rust.</title>
        <authorList>
            <person name="Miller M.E."/>
            <person name="Zhang Y."/>
            <person name="Omidvar V."/>
            <person name="Sperschneider J."/>
            <person name="Schwessinger B."/>
            <person name="Raley C."/>
            <person name="Palmer J.M."/>
            <person name="Garnica D."/>
            <person name="Upadhyaya N."/>
            <person name="Rathjen J."/>
            <person name="Taylor J.M."/>
            <person name="Park R.F."/>
            <person name="Dodds P.N."/>
            <person name="Hirsch C.D."/>
            <person name="Kianian S.F."/>
            <person name="Figueroa M."/>
        </authorList>
    </citation>
    <scope>NUCLEOTIDE SEQUENCE [LARGE SCALE GENOMIC DNA]</scope>
    <source>
        <strain evidence="1">12SD80</strain>
    </source>
</reference>
<protein>
    <submittedName>
        <fullName evidence="1">Uncharacterized protein</fullName>
    </submittedName>
</protein>
<evidence type="ECO:0000313" key="1">
    <source>
        <dbReference type="EMBL" id="PLW37800.1"/>
    </source>
</evidence>
<dbReference type="Proteomes" id="UP000235392">
    <property type="component" value="Unassembled WGS sequence"/>
</dbReference>
<evidence type="ECO:0000313" key="2">
    <source>
        <dbReference type="Proteomes" id="UP000235392"/>
    </source>
</evidence>
<proteinExistence type="predicted"/>